<evidence type="ECO:0000313" key="1">
    <source>
        <dbReference type="EMBL" id="KAK8513174.1"/>
    </source>
</evidence>
<dbReference type="EMBL" id="JBBPBM010000070">
    <property type="protein sequence ID" value="KAK8513174.1"/>
    <property type="molecule type" value="Genomic_DNA"/>
</dbReference>
<accession>A0ABR2C1Z0</accession>
<sequence>MTLEPTTDVMVRESESSVVVENNWVEKSVPEKMSYAALVAGIGKSTNSGVPSASDFDVVVEEADYVVRRDGVYPSIRFSERVHERIDYGMRQAVIVRLLGRNIGYKTLFSRLKRSRPDKQDTGVDMADKTCVGGERSATYGPWMIVTHRRGNYQRAPNVVRNKQTSGSRFSVLDGGDDEVVPIEVENTFVTERGKADQVGHGSGSGREGNPGNAVGTATIDEMLNAEPDSLLEVENTFVTERGKADQAGHGRCGDQEGNPDNAVGNAAVDETLNVEPDTLLEVVGGGSKVPVVLLNGSQEMRTEHVQVLPKISRSAKGTHTCIVIRDKENMGPDGSDTGRKSGGLIRTMKIAPKRGITLRKHGQNNGGSTSVLSEWIPAAVANIDRVAQEVVQHKSDSSLSLGAESGSNYPDRAGILEGSVDVEAPLGGSNQFDQRRHNMVLQFLDDDGSVCVDQSVLARMARDYFQKLFSSSGSVMDSYQTRGMFPGISFSVFQELGRPLLNDEVKVKFWTDEWLGDIGPLANHVVSREWLGSKDFVV</sequence>
<gene>
    <name evidence="1" type="ORF">V6N12_037665</name>
</gene>
<organism evidence="1 2">
    <name type="scientific">Hibiscus sabdariffa</name>
    <name type="common">roselle</name>
    <dbReference type="NCBI Taxonomy" id="183260"/>
    <lineage>
        <taxon>Eukaryota</taxon>
        <taxon>Viridiplantae</taxon>
        <taxon>Streptophyta</taxon>
        <taxon>Embryophyta</taxon>
        <taxon>Tracheophyta</taxon>
        <taxon>Spermatophyta</taxon>
        <taxon>Magnoliopsida</taxon>
        <taxon>eudicotyledons</taxon>
        <taxon>Gunneridae</taxon>
        <taxon>Pentapetalae</taxon>
        <taxon>rosids</taxon>
        <taxon>malvids</taxon>
        <taxon>Malvales</taxon>
        <taxon>Malvaceae</taxon>
        <taxon>Malvoideae</taxon>
        <taxon>Hibiscus</taxon>
    </lineage>
</organism>
<reference evidence="1 2" key="1">
    <citation type="journal article" date="2024" name="G3 (Bethesda)">
        <title>Genome assembly of Hibiscus sabdariffa L. provides insights into metabolisms of medicinal natural products.</title>
        <authorList>
            <person name="Kim T."/>
        </authorList>
    </citation>
    <scope>NUCLEOTIDE SEQUENCE [LARGE SCALE GENOMIC DNA]</scope>
    <source>
        <strain evidence="1">TK-2024</strain>
        <tissue evidence="1">Old leaves</tissue>
    </source>
</reference>
<evidence type="ECO:0000313" key="2">
    <source>
        <dbReference type="Proteomes" id="UP001472677"/>
    </source>
</evidence>
<keyword evidence="2" id="KW-1185">Reference proteome</keyword>
<name>A0ABR2C1Z0_9ROSI</name>
<comment type="caution">
    <text evidence="1">The sequence shown here is derived from an EMBL/GenBank/DDBJ whole genome shotgun (WGS) entry which is preliminary data.</text>
</comment>
<protein>
    <submittedName>
        <fullName evidence="1">Uncharacterized protein</fullName>
    </submittedName>
</protein>
<dbReference type="Proteomes" id="UP001472677">
    <property type="component" value="Unassembled WGS sequence"/>
</dbReference>
<proteinExistence type="predicted"/>